<dbReference type="PANTHER" id="PTHR40866">
    <property type="entry name" value="BED-TYPE DOMAIN-CONTAINING PROTEIN"/>
    <property type="match status" value="1"/>
</dbReference>
<sequence>MATNNPFTTRQVCNYFYKVVTDAQDKLTAYFRCQRSVVRKQAPRTGYSNLFDHIVKRHPEFVTTMMASGTNTATLVSFIDRKSQTVLCWLDWATTCNLLFLWCENEVVSKYTSLEKKSTETLLKYAGLVVRQVEIDIALALPAKFGFMLDGWTFQSEHTSPFCGCPTRR</sequence>
<comment type="caution">
    <text evidence="1">The sequence shown here is derived from an EMBL/GenBank/DDBJ whole genome shotgun (WGS) entry which is preliminary data.</text>
</comment>
<dbReference type="OrthoDB" id="107117at2759"/>
<keyword evidence="2" id="KW-1185">Reference proteome</keyword>
<name>A0A9W6U7P4_9STRA</name>
<reference evidence="1" key="1">
    <citation type="submission" date="2023-04" db="EMBL/GenBank/DDBJ databases">
        <title>Phytophthora lilii NBRC 32176.</title>
        <authorList>
            <person name="Ichikawa N."/>
            <person name="Sato H."/>
            <person name="Tonouchi N."/>
        </authorList>
    </citation>
    <scope>NUCLEOTIDE SEQUENCE</scope>
    <source>
        <strain evidence="1">NBRC 32176</strain>
    </source>
</reference>
<dbReference type="PANTHER" id="PTHR40866:SF1">
    <property type="entry name" value="BED-TYPE DOMAIN-CONTAINING PROTEIN"/>
    <property type="match status" value="1"/>
</dbReference>
<dbReference type="Proteomes" id="UP001165083">
    <property type="component" value="Unassembled WGS sequence"/>
</dbReference>
<organism evidence="1 2">
    <name type="scientific">Phytophthora lilii</name>
    <dbReference type="NCBI Taxonomy" id="2077276"/>
    <lineage>
        <taxon>Eukaryota</taxon>
        <taxon>Sar</taxon>
        <taxon>Stramenopiles</taxon>
        <taxon>Oomycota</taxon>
        <taxon>Peronosporomycetes</taxon>
        <taxon>Peronosporales</taxon>
        <taxon>Peronosporaceae</taxon>
        <taxon>Phytophthora</taxon>
    </lineage>
</organism>
<gene>
    <name evidence="1" type="ORF">Plil01_001311300</name>
</gene>
<accession>A0A9W6U7P4</accession>
<evidence type="ECO:0000313" key="2">
    <source>
        <dbReference type="Proteomes" id="UP001165083"/>
    </source>
</evidence>
<protein>
    <submittedName>
        <fullName evidence="1">Unnamed protein product</fullName>
    </submittedName>
</protein>
<evidence type="ECO:0000313" key="1">
    <source>
        <dbReference type="EMBL" id="GMF30667.1"/>
    </source>
</evidence>
<dbReference type="AlphaFoldDB" id="A0A9W6U7P4"/>
<proteinExistence type="predicted"/>
<dbReference type="EMBL" id="BSXW01000855">
    <property type="protein sequence ID" value="GMF30667.1"/>
    <property type="molecule type" value="Genomic_DNA"/>
</dbReference>